<accession>A0ABY7MCI7</accession>
<organism evidence="2 3">
    <name type="scientific">Bradyrhizobium xenonodulans</name>
    <dbReference type="NCBI Taxonomy" id="2736875"/>
    <lineage>
        <taxon>Bacteria</taxon>
        <taxon>Pseudomonadati</taxon>
        <taxon>Pseudomonadota</taxon>
        <taxon>Alphaproteobacteria</taxon>
        <taxon>Hyphomicrobiales</taxon>
        <taxon>Nitrobacteraceae</taxon>
        <taxon>Bradyrhizobium</taxon>
    </lineage>
</organism>
<dbReference type="RefSeq" id="WP_270160821.1">
    <property type="nucleotide sequence ID" value="NZ_CP089391.1"/>
</dbReference>
<feature type="compositionally biased region" description="Basic and acidic residues" evidence="1">
    <location>
        <begin position="26"/>
        <end position="36"/>
    </location>
</feature>
<dbReference type="Proteomes" id="UP001179614">
    <property type="component" value="Chromosome"/>
</dbReference>
<feature type="region of interest" description="Disordered" evidence="1">
    <location>
        <begin position="24"/>
        <end position="51"/>
    </location>
</feature>
<protein>
    <recommendedName>
        <fullName evidence="4">Transposase</fullName>
    </recommendedName>
</protein>
<sequence>MLPRTARRKPPDLSIPLIHLKRFPATRRDHAIRTPSDKPAPPPKLKPVPKPREWLVDKALRNIEAYADNLRELFRKLKGRLH</sequence>
<dbReference type="EMBL" id="CP089391">
    <property type="protein sequence ID" value="WBL76041.1"/>
    <property type="molecule type" value="Genomic_DNA"/>
</dbReference>
<evidence type="ECO:0000313" key="3">
    <source>
        <dbReference type="Proteomes" id="UP001179614"/>
    </source>
</evidence>
<name>A0ABY7MCI7_9BRAD</name>
<evidence type="ECO:0000256" key="1">
    <source>
        <dbReference type="SAM" id="MobiDB-lite"/>
    </source>
</evidence>
<gene>
    <name evidence="2" type="ORF">I3J27_23770</name>
</gene>
<evidence type="ECO:0000313" key="2">
    <source>
        <dbReference type="EMBL" id="WBL76041.1"/>
    </source>
</evidence>
<proteinExistence type="predicted"/>
<evidence type="ECO:0008006" key="4">
    <source>
        <dbReference type="Google" id="ProtNLM"/>
    </source>
</evidence>
<keyword evidence="3" id="KW-1185">Reference proteome</keyword>
<feature type="compositionally biased region" description="Pro residues" evidence="1">
    <location>
        <begin position="38"/>
        <end position="48"/>
    </location>
</feature>
<reference evidence="2" key="1">
    <citation type="submission" date="2021-12" db="EMBL/GenBank/DDBJ databases">
        <title>Bradyrhizobium xenonodulans sp. nov.</title>
        <authorList>
            <person name="Claassens R."/>
            <person name="Venter S.N."/>
            <person name="Beukes C.W."/>
            <person name="Stepkowski T."/>
            <person name="Steenkamp E.T."/>
        </authorList>
    </citation>
    <scope>NUCLEOTIDE SEQUENCE</scope>
    <source>
        <strain evidence="2">14AB</strain>
    </source>
</reference>